<evidence type="ECO:0000313" key="6">
    <source>
        <dbReference type="WBParaSite" id="TREG1_69360.1"/>
    </source>
</evidence>
<dbReference type="PANTHER" id="PTHR14095">
    <property type="entry name" value="PHOSPHATASE 2A REGULATORY SUBUNIT-RELATED"/>
    <property type="match status" value="1"/>
</dbReference>
<feature type="domain" description="PP2A regulatory subunit B'' EF-hand" evidence="3">
    <location>
        <begin position="447"/>
        <end position="535"/>
    </location>
</feature>
<dbReference type="InterPro" id="IPR011992">
    <property type="entry name" value="EF-hand-dom_pair"/>
</dbReference>
<dbReference type="PANTHER" id="PTHR14095:SF0">
    <property type="entry name" value="MIP22305P"/>
    <property type="match status" value="1"/>
</dbReference>
<evidence type="ECO:0000313" key="5">
    <source>
        <dbReference type="Proteomes" id="UP000050795"/>
    </source>
</evidence>
<reference evidence="6" key="2">
    <citation type="submission" date="2023-11" db="UniProtKB">
        <authorList>
            <consortium name="WormBaseParasite"/>
        </authorList>
    </citation>
    <scope>IDENTIFICATION</scope>
</reference>
<evidence type="ECO:0000256" key="2">
    <source>
        <dbReference type="SAM" id="MobiDB-lite"/>
    </source>
</evidence>
<evidence type="ECO:0000256" key="1">
    <source>
        <dbReference type="ARBA" id="ARBA00022723"/>
    </source>
</evidence>
<accession>A0AA85K2V1</accession>
<dbReference type="Pfam" id="PF21161">
    <property type="entry name" value="P2R3B_EF-hand"/>
    <property type="match status" value="1"/>
</dbReference>
<sequence length="599" mass="66558">MSINSALKLKLDELFLRWITDRATQKVLRENLIQVKSQQPIEAMLAMPSGIVVGPMSASLYGYFYGPAQCESPVPNLEGSCHTALTSINHHSYITSPRPNTPPYFPQPPYSKMCSPRSPRRHLSTPSNISVQAVKGSGESRTNDITHTNNKAKKENGVITIRSKTLSNTDSQDSETKLSRGNTTTIATAATTNRLLTNHDTDEEDINKVKTNKIVSIRTNDRNGSKLNNNTTTTSVTPTSDYNYPSENNKQGVDIASRQQSRESNKHRIHSSQSQNLIHSGAGGEAIGDTTSPITKSNVSNRTDNLRSVPSDSIPCTQNKLSTTAATITTTNTTTTTLPSATVLRKALPSFHFPLGTTRMSSEEINAELERIKREINQFVDPSLSTGKHSEQLIPYSNFGQVAKLLNCPLYWKHAIYMNAGGTPDRQPVSSANLLKTWSHTLNTCPDEASKFVHLLTRGRATFLIQSDFNSLIQDILESHPGLAFLGVAKDFHSRYVATVVARIFFNVNISWSGRISLGELRRSNFLSVLASLEVEDDINLVTQYFSYEHFYVIYCKFWELDEDHDLIISRGDLARHNNYAISERMIDRIFSGAVTRVA</sequence>
<dbReference type="WBParaSite" id="TREG1_69360.1">
    <property type="protein sequence ID" value="TREG1_69360.1"/>
    <property type="gene ID" value="TREG1_69360"/>
</dbReference>
<feature type="compositionally biased region" description="Polar residues" evidence="2">
    <location>
        <begin position="289"/>
        <end position="314"/>
    </location>
</feature>
<feature type="domain" description="Serine/threonine-protein phosphatase 2A regulatory subunit B'' subunit alpha/beta/delta EF-hand" evidence="4">
    <location>
        <begin position="394"/>
        <end position="439"/>
    </location>
</feature>
<name>A0AA85K2V1_TRIRE</name>
<dbReference type="Gene3D" id="1.10.238.220">
    <property type="match status" value="1"/>
</dbReference>
<feature type="compositionally biased region" description="Low complexity" evidence="2">
    <location>
        <begin position="225"/>
        <end position="243"/>
    </location>
</feature>
<dbReference type="Gene3D" id="1.10.238.10">
    <property type="entry name" value="EF-hand"/>
    <property type="match status" value="1"/>
</dbReference>
<reference evidence="5" key="1">
    <citation type="submission" date="2022-06" db="EMBL/GenBank/DDBJ databases">
        <authorList>
            <person name="Berger JAMES D."/>
            <person name="Berger JAMES D."/>
        </authorList>
    </citation>
    <scope>NUCLEOTIDE SEQUENCE [LARGE SCALE GENOMIC DNA]</scope>
</reference>
<dbReference type="Gene3D" id="1.10.238.230">
    <property type="match status" value="1"/>
</dbReference>
<dbReference type="GO" id="GO:0046872">
    <property type="term" value="F:metal ion binding"/>
    <property type="evidence" value="ECO:0007669"/>
    <property type="project" value="UniProtKB-KW"/>
</dbReference>
<feature type="region of interest" description="Disordered" evidence="2">
    <location>
        <begin position="220"/>
        <end position="314"/>
    </location>
</feature>
<dbReference type="InterPro" id="IPR048855">
    <property type="entry name" value="P2R3A_B_D_EF-hand"/>
</dbReference>
<proteinExistence type="predicted"/>
<evidence type="ECO:0008006" key="7">
    <source>
        <dbReference type="Google" id="ProtNLM"/>
    </source>
</evidence>
<organism evidence="5 6">
    <name type="scientific">Trichobilharzia regenti</name>
    <name type="common">Nasal bird schistosome</name>
    <dbReference type="NCBI Taxonomy" id="157069"/>
    <lineage>
        <taxon>Eukaryota</taxon>
        <taxon>Metazoa</taxon>
        <taxon>Spiralia</taxon>
        <taxon>Lophotrochozoa</taxon>
        <taxon>Platyhelminthes</taxon>
        <taxon>Trematoda</taxon>
        <taxon>Digenea</taxon>
        <taxon>Strigeidida</taxon>
        <taxon>Schistosomatoidea</taxon>
        <taxon>Schistosomatidae</taxon>
        <taxon>Trichobilharzia</taxon>
    </lineage>
</organism>
<dbReference type="SUPFAM" id="SSF47473">
    <property type="entry name" value="EF-hand"/>
    <property type="match status" value="1"/>
</dbReference>
<protein>
    <recommendedName>
        <fullName evidence="7">PP2A regulatory subunit B'' EF-hand domain-containing protein</fullName>
    </recommendedName>
</protein>
<evidence type="ECO:0000259" key="3">
    <source>
        <dbReference type="Pfam" id="PF17958"/>
    </source>
</evidence>
<dbReference type="GO" id="GO:0019888">
    <property type="term" value="F:protein phosphatase regulator activity"/>
    <property type="evidence" value="ECO:0007669"/>
    <property type="project" value="TreeGrafter"/>
</dbReference>
<dbReference type="FunFam" id="1.10.238.220:FF:000001">
    <property type="entry name" value="Serine/threonine-protein phosphatase 2A regulatory subunit B'' subunit alpha"/>
    <property type="match status" value="1"/>
</dbReference>
<dbReference type="Pfam" id="PF17958">
    <property type="entry name" value="EF-hand_13"/>
    <property type="match status" value="1"/>
</dbReference>
<dbReference type="InterPro" id="IPR041534">
    <property type="entry name" value="EF-hand_13"/>
</dbReference>
<keyword evidence="5" id="KW-1185">Reference proteome</keyword>
<dbReference type="GO" id="GO:0000159">
    <property type="term" value="C:protein phosphatase type 2A complex"/>
    <property type="evidence" value="ECO:0007669"/>
    <property type="project" value="TreeGrafter"/>
</dbReference>
<keyword evidence="1" id="KW-0479">Metal-binding</keyword>
<evidence type="ECO:0000259" key="4">
    <source>
        <dbReference type="Pfam" id="PF21161"/>
    </source>
</evidence>
<dbReference type="AlphaFoldDB" id="A0AA85K2V1"/>
<dbReference type="Proteomes" id="UP000050795">
    <property type="component" value="Unassembled WGS sequence"/>
</dbReference>